<feature type="compositionally biased region" description="Basic and acidic residues" evidence="2">
    <location>
        <begin position="736"/>
        <end position="748"/>
    </location>
</feature>
<comment type="caution">
    <text evidence="3">The sequence shown here is derived from an EMBL/GenBank/DDBJ whole genome shotgun (WGS) entry which is preliminary data.</text>
</comment>
<evidence type="ECO:0000313" key="3">
    <source>
        <dbReference type="EMBL" id="DBA04095.1"/>
    </source>
</evidence>
<feature type="compositionally biased region" description="Basic and acidic residues" evidence="2">
    <location>
        <begin position="864"/>
        <end position="880"/>
    </location>
</feature>
<dbReference type="InterPro" id="IPR038911">
    <property type="entry name" value="SCLT1"/>
</dbReference>
<dbReference type="PANTHER" id="PTHR35970">
    <property type="entry name" value="SODIUM CHANNEL AND CLATHRIN LINKER 1"/>
    <property type="match status" value="1"/>
</dbReference>
<feature type="coiled-coil region" evidence="1">
    <location>
        <begin position="462"/>
        <end position="489"/>
    </location>
</feature>
<feature type="coiled-coil region" evidence="1">
    <location>
        <begin position="806"/>
        <end position="840"/>
    </location>
</feature>
<evidence type="ECO:0000256" key="1">
    <source>
        <dbReference type="SAM" id="Coils"/>
    </source>
</evidence>
<dbReference type="EMBL" id="DAKRPA010000012">
    <property type="protein sequence ID" value="DBA04095.1"/>
    <property type="molecule type" value="Genomic_DNA"/>
</dbReference>
<sequence>MEESGPQAARSRRLLAHGATGFAGGGARHTTTTTTGVNDDVQQRAPVAVAPLIPPAVAHPVAPHEMPAVAATALTRELEVQVLRLTEEKEFLARYVQRLLNQLRQLLHKHGELDRLNALTEPPDGSGGGGGNEEDAAMAPWLTSSDFMNPLFQAYDVKIQEMEALVNENRAALNRIAARAESLAKENSALRQELEAAAEKAMLRQQHERTETSILNDEMLLSHETGDYVIDITERIDVLMAENNMLMEQVSLQDEELTSLRTDVADRDQQLVVMGQNFNHATIALQELRDSCEIIRNEKNHCENQVQRYAAMVAQLESHKEVMLEQQEALRAEHIKLEGQLADYEVMVNTVKKNADRKDESFSVRYQNVCHRLRELNSAIEAKERHIDEIEESNRSMKVELDAVRSDCEGMLAVMNSMEKQLSQYCSREDAVSEVRLRYPFVCTIQPNTHYLQLENDCKTKAEEVLLEKEQLSTREAQARREIARLLEKLRVETESHLRNKDEEVDSISRRYRTELSNREHEIKSLHSEVAQLRTKVDIVTRNQKDAEKQFEDACRRAQEASDLFEKKLRQIAERAAVAEESRDMANHSEIEYENNLRAKEDELIKLRTEYRDRCQELNERIGQLEREVDMRRTEAREAKEDAEEKMRKIQLLTDQLTKVKADFGLKISHEMETIHQQNRDLKDQLAHAEYKLGQARKEGASALEAYRMERERAEVRLIAEIESLKARMAALRDEKNRYERSTQEAEAKLSNQQIQMQQQARDLTDVKDLLAEREQASDESDRKVTELSSQLAAAISKHQQFYRQERELRAAVERLTLEKTRLERDATMCRKKLDQYRAEDYVLPSRRPTTVRHSALLEGGPTDSKDFHHDDQGDHFDDP</sequence>
<dbReference type="Proteomes" id="UP001146120">
    <property type="component" value="Unassembled WGS sequence"/>
</dbReference>
<feature type="region of interest" description="Disordered" evidence="2">
    <location>
        <begin position="736"/>
        <end position="762"/>
    </location>
</feature>
<reference evidence="3" key="1">
    <citation type="submission" date="2022-11" db="EMBL/GenBank/DDBJ databases">
        <authorList>
            <person name="Morgan W.R."/>
            <person name="Tartar A."/>
        </authorList>
    </citation>
    <scope>NUCLEOTIDE SEQUENCE</scope>
    <source>
        <strain evidence="3">ARSEF 373</strain>
    </source>
</reference>
<dbReference type="AlphaFoldDB" id="A0AAV2ZDP4"/>
<gene>
    <name evidence="3" type="ORF">N0F65_009442</name>
</gene>
<name>A0AAV2ZDP4_9STRA</name>
<keyword evidence="1" id="KW-0175">Coiled coil</keyword>
<feature type="region of interest" description="Disordered" evidence="2">
    <location>
        <begin position="117"/>
        <end position="136"/>
    </location>
</feature>
<feature type="coiled-coil region" evidence="1">
    <location>
        <begin position="285"/>
        <end position="333"/>
    </location>
</feature>
<proteinExistence type="predicted"/>
<accession>A0AAV2ZDP4</accession>
<dbReference type="PANTHER" id="PTHR35970:SF1">
    <property type="entry name" value="SODIUM CHANNEL AND CLATHRIN LINKER 1"/>
    <property type="match status" value="1"/>
</dbReference>
<feature type="coiled-coil region" evidence="1">
    <location>
        <begin position="173"/>
        <end position="200"/>
    </location>
</feature>
<keyword evidence="4" id="KW-1185">Reference proteome</keyword>
<reference evidence="3" key="2">
    <citation type="journal article" date="2023" name="Microbiol Resour">
        <title>Decontamination and Annotation of the Draft Genome Sequence of the Oomycete Lagenidium giganteum ARSEF 373.</title>
        <authorList>
            <person name="Morgan W.R."/>
            <person name="Tartar A."/>
        </authorList>
    </citation>
    <scope>NUCLEOTIDE SEQUENCE</scope>
    <source>
        <strain evidence="3">ARSEF 373</strain>
    </source>
</reference>
<evidence type="ECO:0000256" key="2">
    <source>
        <dbReference type="SAM" id="MobiDB-lite"/>
    </source>
</evidence>
<dbReference type="GO" id="GO:0005814">
    <property type="term" value="C:centriole"/>
    <property type="evidence" value="ECO:0007669"/>
    <property type="project" value="TreeGrafter"/>
</dbReference>
<evidence type="ECO:0000313" key="4">
    <source>
        <dbReference type="Proteomes" id="UP001146120"/>
    </source>
</evidence>
<dbReference type="GO" id="GO:0060271">
    <property type="term" value="P:cilium assembly"/>
    <property type="evidence" value="ECO:0007669"/>
    <property type="project" value="TreeGrafter"/>
</dbReference>
<feature type="region of interest" description="Disordered" evidence="2">
    <location>
        <begin position="849"/>
        <end position="880"/>
    </location>
</feature>
<protein>
    <submittedName>
        <fullName evidence="3">Uncharacterized protein</fullName>
    </submittedName>
</protein>
<organism evidence="3 4">
    <name type="scientific">Lagenidium giganteum</name>
    <dbReference type="NCBI Taxonomy" id="4803"/>
    <lineage>
        <taxon>Eukaryota</taxon>
        <taxon>Sar</taxon>
        <taxon>Stramenopiles</taxon>
        <taxon>Oomycota</taxon>
        <taxon>Peronosporomycetes</taxon>
        <taxon>Pythiales</taxon>
        <taxon>Pythiaceae</taxon>
    </lineage>
</organism>
<feature type="compositionally biased region" description="Polar residues" evidence="2">
    <location>
        <begin position="750"/>
        <end position="762"/>
    </location>
</feature>
<feature type="coiled-coil region" evidence="1">
    <location>
        <begin position="516"/>
        <end position="550"/>
    </location>
</feature>
<feature type="coiled-coil region" evidence="1">
    <location>
        <begin position="373"/>
        <end position="407"/>
    </location>
</feature>